<dbReference type="AlphaFoldDB" id="A0A1W1BQ64"/>
<dbReference type="PROSITE" id="PS51257">
    <property type="entry name" value="PROKAR_LIPOPROTEIN"/>
    <property type="match status" value="1"/>
</dbReference>
<proteinExistence type="predicted"/>
<dbReference type="EMBL" id="FPHC01000038">
    <property type="protein sequence ID" value="SFV55679.1"/>
    <property type="molecule type" value="Genomic_DNA"/>
</dbReference>
<protein>
    <recommendedName>
        <fullName evidence="2">Lipoprotein</fullName>
    </recommendedName>
</protein>
<evidence type="ECO:0000313" key="1">
    <source>
        <dbReference type="EMBL" id="SFV55679.1"/>
    </source>
</evidence>
<name>A0A1W1BQ64_9ZZZZ</name>
<gene>
    <name evidence="1" type="ORF">MNB_SV-6-648</name>
</gene>
<reference evidence="1" key="1">
    <citation type="submission" date="2016-10" db="EMBL/GenBank/DDBJ databases">
        <authorList>
            <person name="de Groot N.N."/>
        </authorList>
    </citation>
    <scope>NUCLEOTIDE SEQUENCE</scope>
</reference>
<organism evidence="1">
    <name type="scientific">hydrothermal vent metagenome</name>
    <dbReference type="NCBI Taxonomy" id="652676"/>
    <lineage>
        <taxon>unclassified sequences</taxon>
        <taxon>metagenomes</taxon>
        <taxon>ecological metagenomes</taxon>
    </lineage>
</organism>
<accession>A0A1W1BQ64</accession>
<evidence type="ECO:0008006" key="2">
    <source>
        <dbReference type="Google" id="ProtNLM"/>
    </source>
</evidence>
<sequence length="102" mass="11783">MSQKRAIFTICLATVMLGFVGCKKKDPSYKPHRYVEPYKPVDTFGKSENFRLGVYDGCLTADGKYTKNHNSFNTNLDYYNGWFAGRRNCEGRPAKYRMYTPS</sequence>